<dbReference type="Proteomes" id="UP000318093">
    <property type="component" value="Unassembled WGS sequence"/>
</dbReference>
<organism evidence="2 3">
    <name type="scientific">Candidatus Segetimicrobium genomatis</name>
    <dbReference type="NCBI Taxonomy" id="2569760"/>
    <lineage>
        <taxon>Bacteria</taxon>
        <taxon>Bacillati</taxon>
        <taxon>Candidatus Sysuimicrobiota</taxon>
        <taxon>Candidatus Sysuimicrobiia</taxon>
        <taxon>Candidatus Sysuimicrobiales</taxon>
        <taxon>Candidatus Segetimicrobiaceae</taxon>
        <taxon>Candidatus Segetimicrobium</taxon>
    </lineage>
</organism>
<dbReference type="PANTHER" id="PTHR47197">
    <property type="entry name" value="PROTEIN NIRF"/>
    <property type="match status" value="1"/>
</dbReference>
<protein>
    <recommendedName>
        <fullName evidence="4">YncE family protein</fullName>
    </recommendedName>
</protein>
<name>A0A537J9Z9_9BACT</name>
<sequence>MSALAWGAALLVITLPVIATDVALPLPNVEIPPIKGKTGSFDIIDIDQAAHLMYVGDRITQGVDIFDVSTPSARYLQTVPTGPANGVSIAKNVNKVFAGTNDSSVAIIDIDPASPTRNTVIAKLNTGGKKRADEMDYDPREKKLYAANSDDGIVSVVDAVHNTIIKKLTDMGEGLEQPRYNPGDGMMYLTSSDQNAVFQFDPRSDVLVATRTAWRSTRRRTRRCWGAPTKRSPWPSSGT</sequence>
<proteinExistence type="predicted"/>
<evidence type="ECO:0000256" key="1">
    <source>
        <dbReference type="SAM" id="MobiDB-lite"/>
    </source>
</evidence>
<dbReference type="SUPFAM" id="SSF75011">
    <property type="entry name" value="3-carboxy-cis,cis-mucoante lactonizing enzyme"/>
    <property type="match status" value="1"/>
</dbReference>
<accession>A0A537J9Z9</accession>
<dbReference type="PANTHER" id="PTHR47197:SF3">
    <property type="entry name" value="DIHYDRO-HEME D1 DEHYDROGENASE"/>
    <property type="match status" value="1"/>
</dbReference>
<feature type="region of interest" description="Disordered" evidence="1">
    <location>
        <begin position="220"/>
        <end position="239"/>
    </location>
</feature>
<evidence type="ECO:0000313" key="2">
    <source>
        <dbReference type="EMBL" id="TMI80310.1"/>
    </source>
</evidence>
<dbReference type="InterPro" id="IPR015943">
    <property type="entry name" value="WD40/YVTN_repeat-like_dom_sf"/>
</dbReference>
<evidence type="ECO:0000313" key="3">
    <source>
        <dbReference type="Proteomes" id="UP000318093"/>
    </source>
</evidence>
<reference evidence="2 3" key="1">
    <citation type="journal article" date="2019" name="Nat. Microbiol.">
        <title>Mediterranean grassland soil C-N compound turnover is dependent on rainfall and depth, and is mediated by genomically divergent microorganisms.</title>
        <authorList>
            <person name="Diamond S."/>
            <person name="Andeer P.F."/>
            <person name="Li Z."/>
            <person name="Crits-Christoph A."/>
            <person name="Burstein D."/>
            <person name="Anantharaman K."/>
            <person name="Lane K.R."/>
            <person name="Thomas B.C."/>
            <person name="Pan C."/>
            <person name="Northen T.R."/>
            <person name="Banfield J.F."/>
        </authorList>
    </citation>
    <scope>NUCLEOTIDE SEQUENCE [LARGE SCALE GENOMIC DNA]</scope>
    <source>
        <strain evidence="2">NP_6</strain>
    </source>
</reference>
<dbReference type="EMBL" id="VBAN01000268">
    <property type="protein sequence ID" value="TMI80310.1"/>
    <property type="molecule type" value="Genomic_DNA"/>
</dbReference>
<dbReference type="Gene3D" id="2.130.10.10">
    <property type="entry name" value="YVTN repeat-like/Quinoprotein amine dehydrogenase"/>
    <property type="match status" value="1"/>
</dbReference>
<gene>
    <name evidence="2" type="ORF">E6H03_08650</name>
</gene>
<comment type="caution">
    <text evidence="2">The sequence shown here is derived from an EMBL/GenBank/DDBJ whole genome shotgun (WGS) entry which is preliminary data.</text>
</comment>
<evidence type="ECO:0008006" key="4">
    <source>
        <dbReference type="Google" id="ProtNLM"/>
    </source>
</evidence>
<dbReference type="AlphaFoldDB" id="A0A537J9Z9"/>
<dbReference type="InterPro" id="IPR051200">
    <property type="entry name" value="Host-pathogen_enzymatic-act"/>
</dbReference>